<feature type="domain" description="Formyl transferase N-terminal" evidence="5">
    <location>
        <begin position="36"/>
        <end position="215"/>
    </location>
</feature>
<dbReference type="STRING" id="549789.NIES30_07520"/>
<feature type="site" description="Raises pKa of active site His" evidence="4">
    <location>
        <position position="178"/>
    </location>
</feature>
<dbReference type="InterPro" id="IPR036477">
    <property type="entry name" value="Formyl_transf_N_sf"/>
</dbReference>
<comment type="catalytic activity">
    <reaction evidence="4">
        <text>N(1)-(5-phospho-beta-D-ribosyl)glycinamide + (6R)-10-formyltetrahydrofolate = N(2)-formyl-N(1)-(5-phospho-beta-D-ribosyl)glycinamide + (6S)-5,6,7,8-tetrahydrofolate + H(+)</text>
        <dbReference type="Rhea" id="RHEA:15053"/>
        <dbReference type="ChEBI" id="CHEBI:15378"/>
        <dbReference type="ChEBI" id="CHEBI:57453"/>
        <dbReference type="ChEBI" id="CHEBI:143788"/>
        <dbReference type="ChEBI" id="CHEBI:147286"/>
        <dbReference type="ChEBI" id="CHEBI:195366"/>
        <dbReference type="EC" id="2.1.2.2"/>
    </reaction>
</comment>
<dbReference type="PANTHER" id="PTHR43369">
    <property type="entry name" value="PHOSPHORIBOSYLGLYCINAMIDE FORMYLTRANSFERASE"/>
    <property type="match status" value="1"/>
</dbReference>
<dbReference type="Gene3D" id="3.40.50.170">
    <property type="entry name" value="Formyl transferase, N-terminal domain"/>
    <property type="match status" value="1"/>
</dbReference>
<sequence length="225" mass="24464">MIDLISPILDAMPETAPNLISPPLPNPWPQFERPLKLGVMASGNGSNLEAIAQAISRGDLHAQIQVVVYNNPKAMVAERSARLDLPTVLLNHRQYPSREALDHDIVETLRVHGVDWVIMAGWMRCVTSVLIDAFPQRVLNIHPSLLPSFPGLRAVEQALAAGVKVSGCTVHQVELAVDSGPMIMQAVVPVQPGDTPATLQARIQQQEHRIYPAAIALAALECDRP</sequence>
<dbReference type="GO" id="GO:0004644">
    <property type="term" value="F:phosphoribosylglycinamide formyltransferase activity"/>
    <property type="evidence" value="ECO:0007669"/>
    <property type="project" value="UniProtKB-UniRule"/>
</dbReference>
<evidence type="ECO:0000259" key="5">
    <source>
        <dbReference type="Pfam" id="PF00551"/>
    </source>
</evidence>
<dbReference type="EMBL" id="MRCG01000004">
    <property type="protein sequence ID" value="OKH49017.1"/>
    <property type="molecule type" value="Genomic_DNA"/>
</dbReference>
<dbReference type="AlphaFoldDB" id="A0A1U7J7H8"/>
<comment type="function">
    <text evidence="4">Catalyzes the transfer of a formyl group from 10-formyltetrahydrofolate to 5-phospho-ribosyl-glycinamide (GAR), producing 5-phospho-ribosyl-N-formylglycinamide (FGAR) and tetrahydrofolate.</text>
</comment>
<comment type="similarity">
    <text evidence="4">Belongs to the GART family.</text>
</comment>
<evidence type="ECO:0000256" key="4">
    <source>
        <dbReference type="HAMAP-Rule" id="MF_01930"/>
    </source>
</evidence>
<feature type="binding site" evidence="4">
    <location>
        <begin position="45"/>
        <end position="47"/>
    </location>
    <ligand>
        <name>N(1)-(5-phospho-beta-D-ribosyl)glycinamide</name>
        <dbReference type="ChEBI" id="CHEBI:143788"/>
    </ligand>
</feature>
<dbReference type="HAMAP" id="MF_01930">
    <property type="entry name" value="PurN"/>
    <property type="match status" value="1"/>
</dbReference>
<comment type="pathway">
    <text evidence="1 4">Purine metabolism; IMP biosynthesis via de novo pathway; N(2)-formyl-N(1)-(5-phospho-D-ribosyl)glycinamide from N(1)-(5-phospho-D-ribosyl)glycinamide (10-formyl THF route): step 1/1.</text>
</comment>
<dbReference type="UniPathway" id="UPA00074">
    <property type="reaction ID" value="UER00126"/>
</dbReference>
<dbReference type="Proteomes" id="UP000185557">
    <property type="component" value="Unassembled WGS sequence"/>
</dbReference>
<protein>
    <recommendedName>
        <fullName evidence="4">Phosphoribosylglycinamide formyltransferase</fullName>
        <ecNumber evidence="4">2.1.2.2</ecNumber>
    </recommendedName>
    <alternativeName>
        <fullName evidence="4">5'-phosphoribosylglycinamide transformylase</fullName>
    </alternativeName>
    <alternativeName>
        <fullName evidence="4">GAR transformylase</fullName>
        <shortName evidence="4">GART</shortName>
    </alternativeName>
</protein>
<evidence type="ECO:0000256" key="2">
    <source>
        <dbReference type="ARBA" id="ARBA00022679"/>
    </source>
</evidence>
<gene>
    <name evidence="4" type="primary">purN</name>
    <name evidence="6" type="ORF">NIES30_07520</name>
</gene>
<evidence type="ECO:0000256" key="3">
    <source>
        <dbReference type="ARBA" id="ARBA00022755"/>
    </source>
</evidence>
<evidence type="ECO:0000313" key="6">
    <source>
        <dbReference type="EMBL" id="OKH49017.1"/>
    </source>
</evidence>
<dbReference type="PANTHER" id="PTHR43369:SF2">
    <property type="entry name" value="PHOSPHORIBOSYLGLYCINAMIDE FORMYLTRANSFERASE"/>
    <property type="match status" value="1"/>
</dbReference>
<dbReference type="GO" id="GO:0006189">
    <property type="term" value="P:'de novo' IMP biosynthetic process"/>
    <property type="evidence" value="ECO:0007669"/>
    <property type="project" value="UniProtKB-UniRule"/>
</dbReference>
<comment type="caution">
    <text evidence="4">Lacks conserved residue(s) required for the propagation of feature annotation.</text>
</comment>
<dbReference type="GO" id="GO:0005829">
    <property type="term" value="C:cytosol"/>
    <property type="evidence" value="ECO:0007669"/>
    <property type="project" value="TreeGrafter"/>
</dbReference>
<dbReference type="Pfam" id="PF00551">
    <property type="entry name" value="Formyl_trans_N"/>
    <property type="match status" value="1"/>
</dbReference>
<organism evidence="6 7">
    <name type="scientific">Phormidium tenue NIES-30</name>
    <dbReference type="NCBI Taxonomy" id="549789"/>
    <lineage>
        <taxon>Bacteria</taxon>
        <taxon>Bacillati</taxon>
        <taxon>Cyanobacteriota</taxon>
        <taxon>Cyanophyceae</taxon>
        <taxon>Oscillatoriophycideae</taxon>
        <taxon>Oscillatoriales</taxon>
        <taxon>Oscillatoriaceae</taxon>
        <taxon>Phormidium</taxon>
    </lineage>
</organism>
<evidence type="ECO:0000313" key="7">
    <source>
        <dbReference type="Proteomes" id="UP000185557"/>
    </source>
</evidence>
<reference evidence="6 7" key="1">
    <citation type="submission" date="2016-11" db="EMBL/GenBank/DDBJ databases">
        <title>Draft Genome Sequences of Nine Cyanobacterial Strains from Diverse Habitats.</title>
        <authorList>
            <person name="Zhu T."/>
            <person name="Hou S."/>
            <person name="Lu X."/>
            <person name="Hess W.R."/>
        </authorList>
    </citation>
    <scope>NUCLEOTIDE SEQUENCE [LARGE SCALE GENOMIC DNA]</scope>
    <source>
        <strain evidence="6 7">NIES-30</strain>
    </source>
</reference>
<keyword evidence="3 4" id="KW-0658">Purine biosynthesis</keyword>
<dbReference type="InterPro" id="IPR004607">
    <property type="entry name" value="GART"/>
</dbReference>
<dbReference type="NCBIfam" id="TIGR00639">
    <property type="entry name" value="PurN"/>
    <property type="match status" value="1"/>
</dbReference>
<feature type="active site" description="Proton donor" evidence="4">
    <location>
        <position position="142"/>
    </location>
</feature>
<dbReference type="CDD" id="cd08645">
    <property type="entry name" value="FMT_core_GART"/>
    <property type="match status" value="1"/>
</dbReference>
<feature type="binding site" evidence="4">
    <location>
        <position position="140"/>
    </location>
    <ligand>
        <name>(6R)-10-formyltetrahydrofolate</name>
        <dbReference type="ChEBI" id="CHEBI:195366"/>
    </ligand>
</feature>
<dbReference type="RefSeq" id="WP_073607798.1">
    <property type="nucleotide sequence ID" value="NZ_MRCG01000004.1"/>
</dbReference>
<keyword evidence="2 4" id="KW-0808">Transferase</keyword>
<accession>A0A1U7J7H8</accession>
<evidence type="ECO:0000256" key="1">
    <source>
        <dbReference type="ARBA" id="ARBA00005054"/>
    </source>
</evidence>
<dbReference type="EC" id="2.1.2.2" evidence="4"/>
<name>A0A1U7J7H8_9CYAN</name>
<dbReference type="SUPFAM" id="SSF53328">
    <property type="entry name" value="Formyltransferase"/>
    <property type="match status" value="1"/>
</dbReference>
<comment type="caution">
    <text evidence="6">The sequence shown here is derived from an EMBL/GenBank/DDBJ whole genome shotgun (WGS) entry which is preliminary data.</text>
</comment>
<feature type="binding site" evidence="4">
    <location>
        <position position="98"/>
    </location>
    <ligand>
        <name>(6R)-10-formyltetrahydrofolate</name>
        <dbReference type="ChEBI" id="CHEBI:195366"/>
    </ligand>
</feature>
<dbReference type="InterPro" id="IPR002376">
    <property type="entry name" value="Formyl_transf_N"/>
</dbReference>
<keyword evidence="7" id="KW-1185">Reference proteome</keyword>
<proteinExistence type="inferred from homology"/>